<evidence type="ECO:0000256" key="1">
    <source>
        <dbReference type="SAM" id="SignalP"/>
    </source>
</evidence>
<evidence type="ECO:0000313" key="3">
    <source>
        <dbReference type="EMBL" id="MDR6221061.1"/>
    </source>
</evidence>
<dbReference type="SUPFAM" id="SSF117074">
    <property type="entry name" value="Hypothetical protein PA1324"/>
    <property type="match status" value="1"/>
</dbReference>
<dbReference type="PANTHER" id="PTHR34819">
    <property type="entry name" value="LARGE CYSTEINE-RICH PERIPLASMIC PROTEIN OMCB"/>
    <property type="match status" value="1"/>
</dbReference>
<proteinExistence type="predicted"/>
<dbReference type="AlphaFoldDB" id="A0AAE4BQT5"/>
<dbReference type="Proteomes" id="UP001185331">
    <property type="component" value="Unassembled WGS sequence"/>
</dbReference>
<organism evidence="3 4">
    <name type="scientific">Deinococcus soli</name>
    <name type="common">ex Cha et al. 2016</name>
    <dbReference type="NCBI Taxonomy" id="1309411"/>
    <lineage>
        <taxon>Bacteria</taxon>
        <taxon>Thermotogati</taxon>
        <taxon>Deinococcota</taxon>
        <taxon>Deinococci</taxon>
        <taxon>Deinococcales</taxon>
        <taxon>Deinococcaceae</taxon>
        <taxon>Deinococcus</taxon>
    </lineage>
</organism>
<dbReference type="RefSeq" id="WP_309858499.1">
    <property type="nucleotide sequence ID" value="NZ_JAVDQJ010000020.1"/>
</dbReference>
<dbReference type="PANTHER" id="PTHR34819:SF3">
    <property type="entry name" value="CELL SURFACE PROTEIN"/>
    <property type="match status" value="1"/>
</dbReference>
<sequence>MSRPVKLSLHLITVLLTAGLTWSVPPAQAVGTPAGTTLTNTGTVTYDPLEPGGPNRTDSNVVSAVVQAVCAVSVTPNGTLAAPGQTASVLPGETATFRYTLVNAGNAPATLDVTGRVETGSAATPGVRIYQDLNANGVVDAADTEVSSVTLNADASASLLVLVSTGAGMRGDAFINLIGACRGASAAQDDDNVSRVTVGEPPLLTVGKRFTPALVRPGTTTTVQVTATNTGLGASRELILSDLLADQLALGLAFVPGTLQVSGAPGGVLEYTADGATWSAAEPAVVRGVRVRLPSLAAGGQVTLSFEMLAGAQAENHVIPNVATATTGTTTVTGTASADVRYLPAVAIGPLGQPEVPEGSAEDRQTKPFAVVGQPVCFDHTLKNTGDVRDAFRVSVTATQGGAQASVLAGDGTPLAQPVTLEPGATTLVRVCYDAQQAGPLSAEVTATGARGTHNATVDTVQSVAAGLPDMRKSASTAPGAAVAAGEFVTYTLQVTNPYAQALTGVTITDPLPAHTSFAEASGGGQVSGAAGAQSVTWTLGTLQPGETRTQTVKVLVTANAVDGEDLKNTYLLRSAELPVPVPSNEVITPVWSAALLVTKVVSARSATYGDRLVYTLRVRNQSTTTAVVNAVVTDTPVPGLQYLPGTSTLGGAPTADPVSAAGHLTWTVDRIGPGEEVVITYAMRVTAEATGDLGNTVQVVATGAGTTARAIASNRAQAVALLDALHFAPVADVVGLVFVDRNGNGVFDAGDTPVERARVIMAGGRAALTDTQGRYAFPNVAYGTQAFRLDPNSVALQPRLLPISGALPGTQTVVVRGLTSVDFPLAPQPAELSALRRTVLTVGDVRVAKVVVPVPGGYQVTLSITSPRVIEGFDLRDPLPAGARLTDGRPNFSGTLRAGETTLIYRFDGVTEDRAATTDPTVSWRN</sequence>
<dbReference type="InterPro" id="IPR001434">
    <property type="entry name" value="OmcB-like_DUF11"/>
</dbReference>
<protein>
    <submittedName>
        <fullName evidence="3">Repeat protein (TIGR01451 family)</fullName>
    </submittedName>
</protein>
<name>A0AAE4BQT5_9DEIO</name>
<comment type="caution">
    <text evidence="3">The sequence shown here is derived from an EMBL/GenBank/DDBJ whole genome shotgun (WGS) entry which is preliminary data.</text>
</comment>
<feature type="domain" description="DUF11" evidence="2">
    <location>
        <begin position="596"/>
        <end position="703"/>
    </location>
</feature>
<evidence type="ECO:0000259" key="2">
    <source>
        <dbReference type="Pfam" id="PF01345"/>
    </source>
</evidence>
<dbReference type="Gene3D" id="2.60.40.1170">
    <property type="entry name" value="Mu homology domain, subdomain B"/>
    <property type="match status" value="1"/>
</dbReference>
<accession>A0AAE4BQT5</accession>
<dbReference type="Gene3D" id="2.60.40.10">
    <property type="entry name" value="Immunoglobulins"/>
    <property type="match status" value="1"/>
</dbReference>
<dbReference type="InterPro" id="IPR013783">
    <property type="entry name" value="Ig-like_fold"/>
</dbReference>
<keyword evidence="1" id="KW-0732">Signal</keyword>
<dbReference type="EMBL" id="JAVDQK010000022">
    <property type="protein sequence ID" value="MDR6221061.1"/>
    <property type="molecule type" value="Genomic_DNA"/>
</dbReference>
<reference evidence="3" key="1">
    <citation type="submission" date="2023-07" db="EMBL/GenBank/DDBJ databases">
        <title>Sorghum-associated microbial communities from plants grown in Nebraska, USA.</title>
        <authorList>
            <person name="Schachtman D."/>
        </authorList>
    </citation>
    <scope>NUCLEOTIDE SEQUENCE</scope>
    <source>
        <strain evidence="3">BE330</strain>
    </source>
</reference>
<dbReference type="InterPro" id="IPR047589">
    <property type="entry name" value="DUF11_rpt"/>
</dbReference>
<gene>
    <name evidence="3" type="ORF">J2Y00_004692</name>
</gene>
<feature type="chain" id="PRO_5041947511" evidence="1">
    <location>
        <begin position="30"/>
        <end position="927"/>
    </location>
</feature>
<dbReference type="Gene3D" id="2.60.40.740">
    <property type="match status" value="1"/>
</dbReference>
<evidence type="ECO:0000313" key="4">
    <source>
        <dbReference type="Proteomes" id="UP001185331"/>
    </source>
</evidence>
<feature type="signal peptide" evidence="1">
    <location>
        <begin position="1"/>
        <end position="29"/>
    </location>
</feature>
<dbReference type="InterPro" id="IPR051172">
    <property type="entry name" value="Chlamydia_OmcB"/>
</dbReference>
<dbReference type="Pfam" id="PF01345">
    <property type="entry name" value="DUF11"/>
    <property type="match status" value="2"/>
</dbReference>
<feature type="domain" description="DUF11" evidence="2">
    <location>
        <begin position="477"/>
        <end position="586"/>
    </location>
</feature>
<dbReference type="NCBIfam" id="TIGR01451">
    <property type="entry name" value="B_ant_repeat"/>
    <property type="match status" value="2"/>
</dbReference>